<dbReference type="Proteomes" id="UP000551501">
    <property type="component" value="Unassembled WGS sequence"/>
</dbReference>
<dbReference type="RefSeq" id="WP_343067247.1">
    <property type="nucleotide sequence ID" value="NZ_BAABHL010000021.1"/>
</dbReference>
<feature type="active site" evidence="3">
    <location>
        <position position="186"/>
    </location>
</feature>
<evidence type="ECO:0000313" key="6">
    <source>
        <dbReference type="EMBL" id="MBB4133898.1"/>
    </source>
</evidence>
<dbReference type="InterPro" id="IPR029058">
    <property type="entry name" value="AB_hydrolase_fold"/>
</dbReference>
<feature type="compositionally biased region" description="Polar residues" evidence="4">
    <location>
        <begin position="1"/>
        <end position="11"/>
    </location>
</feature>
<reference evidence="6 7" key="1">
    <citation type="submission" date="2020-08" db="EMBL/GenBank/DDBJ databases">
        <title>Sequencing the genomes of 1000 actinobacteria strains.</title>
        <authorList>
            <person name="Klenk H.-P."/>
        </authorList>
    </citation>
    <scope>NUCLEOTIDE SEQUENCE [LARGE SCALE GENOMIC DNA]</scope>
    <source>
        <strain evidence="6 7">DSM 45298</strain>
    </source>
</reference>
<evidence type="ECO:0000256" key="1">
    <source>
        <dbReference type="ARBA" id="ARBA00010515"/>
    </source>
</evidence>
<evidence type="ECO:0000259" key="5">
    <source>
        <dbReference type="Pfam" id="PF07859"/>
    </source>
</evidence>
<organism evidence="6 7">
    <name type="scientific">Gordonia humi</name>
    <dbReference type="NCBI Taxonomy" id="686429"/>
    <lineage>
        <taxon>Bacteria</taxon>
        <taxon>Bacillati</taxon>
        <taxon>Actinomycetota</taxon>
        <taxon>Actinomycetes</taxon>
        <taxon>Mycobacteriales</taxon>
        <taxon>Gordoniaceae</taxon>
        <taxon>Gordonia</taxon>
    </lineage>
</organism>
<dbReference type="InterPro" id="IPR033140">
    <property type="entry name" value="Lipase_GDXG_put_SER_AS"/>
</dbReference>
<dbReference type="PANTHER" id="PTHR48081">
    <property type="entry name" value="AB HYDROLASE SUPERFAMILY PROTEIN C4A8.06C"/>
    <property type="match status" value="1"/>
</dbReference>
<evidence type="ECO:0000313" key="7">
    <source>
        <dbReference type="Proteomes" id="UP000551501"/>
    </source>
</evidence>
<dbReference type="GO" id="GO:0004806">
    <property type="term" value="F:triacylglycerol lipase activity"/>
    <property type="evidence" value="ECO:0007669"/>
    <property type="project" value="TreeGrafter"/>
</dbReference>
<evidence type="ECO:0000256" key="2">
    <source>
        <dbReference type="ARBA" id="ARBA00022801"/>
    </source>
</evidence>
<comment type="similarity">
    <text evidence="1">Belongs to the 'GDXG' lipolytic enzyme family.</text>
</comment>
<name>A0A840EU56_9ACTN</name>
<evidence type="ECO:0000256" key="3">
    <source>
        <dbReference type="PROSITE-ProRule" id="PRU10038"/>
    </source>
</evidence>
<dbReference type="SUPFAM" id="SSF53474">
    <property type="entry name" value="alpha/beta-Hydrolases"/>
    <property type="match status" value="1"/>
</dbReference>
<dbReference type="EMBL" id="JACIFP010000001">
    <property type="protein sequence ID" value="MBB4133898.1"/>
    <property type="molecule type" value="Genomic_DNA"/>
</dbReference>
<dbReference type="InterPro" id="IPR050300">
    <property type="entry name" value="GDXG_lipolytic_enzyme"/>
</dbReference>
<sequence>MTGATASNTYTSSGASDSGSARARARGAYIWRTTRPMMGIAARVPFLGPTVVPLIRPALNSSLSAISPVPRGTVTTTVRTRSGDGRVRGEWTHEGSRFGGGLPNPASGRSIVYYLHGSGYLVCSTRTHRGLVARLVRREGIGAFSLDYRLGPEHRFPAGGDDAIRGYRWLLDQGFSGDQIIVAGDSAGGHLAQDLIAANHADGVPQPAAMILFSPLYDPLFDVAVALERTGVRDPHIHAAGAKRLLTMYTGDADATHPRMTIDLTPDMDLPDTLIQCGAREVMAGDARRIHANILAAGGNSTIQEWPGQGHVFQMFPYFTPESRTAMREAKDFLARQVR</sequence>
<keyword evidence="2" id="KW-0378">Hydrolase</keyword>
<dbReference type="Gene3D" id="3.40.50.1820">
    <property type="entry name" value="alpha/beta hydrolase"/>
    <property type="match status" value="1"/>
</dbReference>
<dbReference type="PROSITE" id="PS01174">
    <property type="entry name" value="LIPASE_GDXG_SER"/>
    <property type="match status" value="1"/>
</dbReference>
<dbReference type="PANTHER" id="PTHR48081:SF30">
    <property type="entry name" value="ACETYL-HYDROLASE LIPR-RELATED"/>
    <property type="match status" value="1"/>
</dbReference>
<feature type="domain" description="Alpha/beta hydrolase fold-3" evidence="5">
    <location>
        <begin position="112"/>
        <end position="314"/>
    </location>
</feature>
<feature type="region of interest" description="Disordered" evidence="4">
    <location>
        <begin position="1"/>
        <end position="20"/>
    </location>
</feature>
<comment type="caution">
    <text evidence="6">The sequence shown here is derived from an EMBL/GenBank/DDBJ whole genome shotgun (WGS) entry which is preliminary data.</text>
</comment>
<dbReference type="Pfam" id="PF07859">
    <property type="entry name" value="Abhydrolase_3"/>
    <property type="match status" value="1"/>
</dbReference>
<dbReference type="AlphaFoldDB" id="A0A840EU56"/>
<gene>
    <name evidence="6" type="ORF">BKA16_000450</name>
</gene>
<evidence type="ECO:0000256" key="4">
    <source>
        <dbReference type="SAM" id="MobiDB-lite"/>
    </source>
</evidence>
<proteinExistence type="inferred from homology"/>
<keyword evidence="7" id="KW-1185">Reference proteome</keyword>
<dbReference type="InterPro" id="IPR013094">
    <property type="entry name" value="AB_hydrolase_3"/>
</dbReference>
<accession>A0A840EU56</accession>
<protein>
    <submittedName>
        <fullName evidence="6">Acetyl esterase/lipase</fullName>
    </submittedName>
</protein>